<accession>A0A3N7HUE4</accession>
<evidence type="ECO:0000313" key="2">
    <source>
        <dbReference type="EMBL" id="RQP24926.1"/>
    </source>
</evidence>
<sequence length="163" mass="16800">MQPHSATFRLPGDDASDAAALRSRALQLAHASQAGLAATLLRGKNIGLLSTGDDAVGDGTLLLHAAAGLGAHVARLPSSLGEDSPPQEVDHTARMLGRLYDAVVCQGLPAALVRRIRDSAGVPVLDGTTSWDHAASLLAQVEPNPGQDPRRFAVQAALFAAMS</sequence>
<protein>
    <submittedName>
        <fullName evidence="2">Ornithine carbamoyltransferase</fullName>
    </submittedName>
</protein>
<dbReference type="InterPro" id="IPR036901">
    <property type="entry name" value="Asp/Orn_carbamoylTrfase_sf"/>
</dbReference>
<dbReference type="GO" id="GO:0006520">
    <property type="term" value="P:amino acid metabolic process"/>
    <property type="evidence" value="ECO:0007669"/>
    <property type="project" value="InterPro"/>
</dbReference>
<name>A0A3N7HUE4_9BURK</name>
<keyword evidence="1 2" id="KW-0808">Transferase</keyword>
<dbReference type="AlphaFoldDB" id="A0A3N7HUE4"/>
<comment type="caution">
    <text evidence="2">The sequence shown here is derived from an EMBL/GenBank/DDBJ whole genome shotgun (WGS) entry which is preliminary data.</text>
</comment>
<reference evidence="2 3" key="1">
    <citation type="submission" date="2018-08" db="EMBL/GenBank/DDBJ databases">
        <authorList>
            <person name="Khan S.A."/>
            <person name="Jeon C.O."/>
            <person name="Chun B.H."/>
            <person name="Jeong S.E."/>
        </authorList>
    </citation>
    <scope>NUCLEOTIDE SEQUENCE [LARGE SCALE GENOMIC DNA]</scope>
    <source>
        <strain evidence="2 3">S-16</strain>
    </source>
</reference>
<dbReference type="EMBL" id="QUSW01000002">
    <property type="protein sequence ID" value="RQP24926.1"/>
    <property type="molecule type" value="Genomic_DNA"/>
</dbReference>
<dbReference type="Gene3D" id="3.40.50.1370">
    <property type="entry name" value="Aspartate/ornithine carbamoyltransferase"/>
    <property type="match status" value="1"/>
</dbReference>
<evidence type="ECO:0000313" key="3">
    <source>
        <dbReference type="Proteomes" id="UP000267464"/>
    </source>
</evidence>
<reference evidence="2 3" key="2">
    <citation type="submission" date="2018-12" db="EMBL/GenBank/DDBJ databases">
        <title>Rhizobacter gummiphilus sp. nov., a rubber-degrading bacterium isolated from the soil of a botanical garden in Japan.</title>
        <authorList>
            <person name="Shunsuke S.S."/>
        </authorList>
    </citation>
    <scope>NUCLEOTIDE SEQUENCE [LARGE SCALE GENOMIC DNA]</scope>
    <source>
        <strain evidence="2 3">S-16</strain>
    </source>
</reference>
<dbReference type="OrthoDB" id="8898029at2"/>
<evidence type="ECO:0000256" key="1">
    <source>
        <dbReference type="ARBA" id="ARBA00022679"/>
    </source>
</evidence>
<gene>
    <name evidence="2" type="ORF">DZC73_08655</name>
</gene>
<keyword evidence="3" id="KW-1185">Reference proteome</keyword>
<dbReference type="RefSeq" id="WP_124539833.1">
    <property type="nucleotide sequence ID" value="NZ_QUSW01000002.1"/>
</dbReference>
<dbReference type="GO" id="GO:0016597">
    <property type="term" value="F:amino acid binding"/>
    <property type="evidence" value="ECO:0007669"/>
    <property type="project" value="InterPro"/>
</dbReference>
<organism evidence="2 3">
    <name type="scientific">Piscinibacter terrae</name>
    <dbReference type="NCBI Taxonomy" id="2496871"/>
    <lineage>
        <taxon>Bacteria</taxon>
        <taxon>Pseudomonadati</taxon>
        <taxon>Pseudomonadota</taxon>
        <taxon>Betaproteobacteria</taxon>
        <taxon>Burkholderiales</taxon>
        <taxon>Sphaerotilaceae</taxon>
        <taxon>Piscinibacter</taxon>
    </lineage>
</organism>
<proteinExistence type="predicted"/>
<dbReference type="GO" id="GO:0016743">
    <property type="term" value="F:carboxyl- or carbamoyltransferase activity"/>
    <property type="evidence" value="ECO:0007669"/>
    <property type="project" value="InterPro"/>
</dbReference>
<dbReference type="SUPFAM" id="SSF53671">
    <property type="entry name" value="Aspartate/ornithine carbamoyltransferase"/>
    <property type="match status" value="1"/>
</dbReference>
<dbReference type="Proteomes" id="UP000267464">
    <property type="component" value="Unassembled WGS sequence"/>
</dbReference>